<sequence length="44" mass="5041">MVFNLENESYLHKFFKGERAVPRSGVVGENGHCTGRSDFCFKMD</sequence>
<gene>
    <name evidence="1" type="ORF">Cabys_2667</name>
</gene>
<reference evidence="1 2" key="1">
    <citation type="submission" date="2016-11" db="EMBL/GenBank/DDBJ databases">
        <title>Genomic analysis of Caldithrix abyssi and proposal of a novel bacterial phylum Caldithrichaeota.</title>
        <authorList>
            <person name="Kublanov I."/>
            <person name="Sigalova O."/>
            <person name="Gavrilov S."/>
            <person name="Lebedinsky A."/>
            <person name="Ivanova N."/>
            <person name="Daum C."/>
            <person name="Reddy T."/>
            <person name="Klenk H.P."/>
            <person name="Goker M."/>
            <person name="Reva O."/>
            <person name="Miroshnichenko M."/>
            <person name="Kyprides N."/>
            <person name="Woyke T."/>
            <person name="Gelfand M."/>
        </authorList>
    </citation>
    <scope>NUCLEOTIDE SEQUENCE [LARGE SCALE GENOMIC DNA]</scope>
    <source>
        <strain evidence="1 2">LF13</strain>
    </source>
</reference>
<accession>A0A1J1C9S3</accession>
<organism evidence="1 2">
    <name type="scientific">Caldithrix abyssi DSM 13497</name>
    <dbReference type="NCBI Taxonomy" id="880073"/>
    <lineage>
        <taxon>Bacteria</taxon>
        <taxon>Pseudomonadati</taxon>
        <taxon>Calditrichota</taxon>
        <taxon>Calditrichia</taxon>
        <taxon>Calditrichales</taxon>
        <taxon>Calditrichaceae</taxon>
        <taxon>Caldithrix</taxon>
    </lineage>
</organism>
<dbReference type="AlphaFoldDB" id="A0A1J1C9S3"/>
<evidence type="ECO:0000313" key="2">
    <source>
        <dbReference type="Proteomes" id="UP000183868"/>
    </source>
</evidence>
<dbReference type="KEGG" id="caby:Cabys_2667"/>
<proteinExistence type="predicted"/>
<dbReference type="Proteomes" id="UP000183868">
    <property type="component" value="Chromosome"/>
</dbReference>
<evidence type="ECO:0000313" key="1">
    <source>
        <dbReference type="EMBL" id="APF19415.1"/>
    </source>
</evidence>
<dbReference type="EMBL" id="CP018099">
    <property type="protein sequence ID" value="APF19415.1"/>
    <property type="molecule type" value="Genomic_DNA"/>
</dbReference>
<name>A0A1J1C9S3_CALAY</name>
<protein>
    <submittedName>
        <fullName evidence="1">Uncharacterized protein</fullName>
    </submittedName>
</protein>